<name>A0A517VSF8_9PLAN</name>
<dbReference type="Pfam" id="PF07596">
    <property type="entry name" value="SBP_bac_10"/>
    <property type="match status" value="1"/>
</dbReference>
<keyword evidence="1" id="KW-1133">Transmembrane helix</keyword>
<feature type="transmembrane region" description="Helical" evidence="1">
    <location>
        <begin position="12"/>
        <end position="34"/>
    </location>
</feature>
<dbReference type="PROSITE" id="PS00409">
    <property type="entry name" value="PROKAR_NTER_METHYL"/>
    <property type="match status" value="1"/>
</dbReference>
<dbReference type="NCBIfam" id="TIGR02532">
    <property type="entry name" value="IV_pilin_GFxxxE"/>
    <property type="match status" value="1"/>
</dbReference>
<gene>
    <name evidence="3" type="ORF">V144x_13980</name>
</gene>
<dbReference type="Pfam" id="PF07963">
    <property type="entry name" value="N_methyl"/>
    <property type="match status" value="1"/>
</dbReference>
<organism evidence="3 4">
    <name type="scientific">Gimesia aquarii</name>
    <dbReference type="NCBI Taxonomy" id="2527964"/>
    <lineage>
        <taxon>Bacteria</taxon>
        <taxon>Pseudomonadati</taxon>
        <taxon>Planctomycetota</taxon>
        <taxon>Planctomycetia</taxon>
        <taxon>Planctomycetales</taxon>
        <taxon>Planctomycetaceae</taxon>
        <taxon>Gimesia</taxon>
    </lineage>
</organism>
<keyword evidence="1" id="KW-0472">Membrane</keyword>
<dbReference type="KEGG" id="gaw:V144x_13980"/>
<dbReference type="SUPFAM" id="SSF54523">
    <property type="entry name" value="Pili subunits"/>
    <property type="match status" value="1"/>
</dbReference>
<evidence type="ECO:0000313" key="4">
    <source>
        <dbReference type="Proteomes" id="UP000318704"/>
    </source>
</evidence>
<dbReference type="PANTHER" id="PTHR30093">
    <property type="entry name" value="GENERAL SECRETION PATHWAY PROTEIN G"/>
    <property type="match status" value="1"/>
</dbReference>
<dbReference type="InterPro" id="IPR012902">
    <property type="entry name" value="N_methyl_site"/>
</dbReference>
<evidence type="ECO:0000256" key="1">
    <source>
        <dbReference type="SAM" id="Phobius"/>
    </source>
</evidence>
<keyword evidence="1" id="KW-0812">Transmembrane</keyword>
<dbReference type="InterPro" id="IPR027558">
    <property type="entry name" value="Pre_pil_HX9DG_C"/>
</dbReference>
<sequence length="308" mass="34460">MQKHPDKCRGFTLIELLVVIAIIAILIALLLPAVQQAREAARRSQCRNNLKQLGLGLHNYHDVHRALPALWYLRSTGGTGHTGFTMLLPFIDQANLYNRVDFNVEPWRHPESEFLQLAVIGLFRCPSDPGSVNNFDYPVIPLISTRGNYCLNIGVGGWTPRDTRTPKPNAVFSPVSRTRFRDFTDGTSNVVLLAEVLGGLTNDARGSWQTTDVCYYRHDRTPNTRIQDEVRGGTFKYCDETTTGPAPCRHSSNSNNFHTWHLAARSMHEGGVHVLLGDGAVRFVSENIDINTWQNLGRPQDGIPLGEF</sequence>
<dbReference type="InterPro" id="IPR011453">
    <property type="entry name" value="DUF1559"/>
</dbReference>
<dbReference type="EMBL" id="CP037920">
    <property type="protein sequence ID" value="QDT95948.1"/>
    <property type="molecule type" value="Genomic_DNA"/>
</dbReference>
<dbReference type="AlphaFoldDB" id="A0A517VSF8"/>
<dbReference type="Gene3D" id="3.30.700.10">
    <property type="entry name" value="Glycoprotein, Type 4 Pilin"/>
    <property type="match status" value="1"/>
</dbReference>
<reference evidence="3 4" key="1">
    <citation type="submission" date="2019-03" db="EMBL/GenBank/DDBJ databases">
        <title>Deep-cultivation of Planctomycetes and their phenomic and genomic characterization uncovers novel biology.</title>
        <authorList>
            <person name="Wiegand S."/>
            <person name="Jogler M."/>
            <person name="Boedeker C."/>
            <person name="Pinto D."/>
            <person name="Vollmers J."/>
            <person name="Rivas-Marin E."/>
            <person name="Kohn T."/>
            <person name="Peeters S.H."/>
            <person name="Heuer A."/>
            <person name="Rast P."/>
            <person name="Oberbeckmann S."/>
            <person name="Bunk B."/>
            <person name="Jeske O."/>
            <person name="Meyerdierks A."/>
            <person name="Storesund J.E."/>
            <person name="Kallscheuer N."/>
            <person name="Luecker S."/>
            <person name="Lage O.M."/>
            <person name="Pohl T."/>
            <person name="Merkel B.J."/>
            <person name="Hornburger P."/>
            <person name="Mueller R.-W."/>
            <person name="Bruemmer F."/>
            <person name="Labrenz M."/>
            <person name="Spormann A.M."/>
            <person name="Op den Camp H."/>
            <person name="Overmann J."/>
            <person name="Amann R."/>
            <person name="Jetten M.S.M."/>
            <person name="Mascher T."/>
            <person name="Medema M.H."/>
            <person name="Devos D.P."/>
            <person name="Kaster A.-K."/>
            <person name="Ovreas L."/>
            <person name="Rohde M."/>
            <person name="Galperin M.Y."/>
            <person name="Jogler C."/>
        </authorList>
    </citation>
    <scope>NUCLEOTIDE SEQUENCE [LARGE SCALE GENOMIC DNA]</scope>
    <source>
        <strain evidence="3 4">V144</strain>
    </source>
</reference>
<accession>A0A517VSF8</accession>
<protein>
    <submittedName>
        <fullName evidence="3">Putative major pilin subunit</fullName>
    </submittedName>
</protein>
<proteinExistence type="predicted"/>
<evidence type="ECO:0000313" key="3">
    <source>
        <dbReference type="EMBL" id="QDT95948.1"/>
    </source>
</evidence>
<dbReference type="PANTHER" id="PTHR30093:SF2">
    <property type="entry name" value="TYPE II SECRETION SYSTEM PROTEIN H"/>
    <property type="match status" value="1"/>
</dbReference>
<feature type="domain" description="DUF1559" evidence="2">
    <location>
        <begin position="35"/>
        <end position="290"/>
    </location>
</feature>
<dbReference type="InterPro" id="IPR045584">
    <property type="entry name" value="Pilin-like"/>
</dbReference>
<dbReference type="RefSeq" id="WP_144983252.1">
    <property type="nucleotide sequence ID" value="NZ_CP037920.1"/>
</dbReference>
<dbReference type="Proteomes" id="UP000318704">
    <property type="component" value="Chromosome"/>
</dbReference>
<evidence type="ECO:0000259" key="2">
    <source>
        <dbReference type="Pfam" id="PF07596"/>
    </source>
</evidence>
<dbReference type="NCBIfam" id="TIGR04294">
    <property type="entry name" value="pre_pil_HX9DG"/>
    <property type="match status" value="1"/>
</dbReference>